<proteinExistence type="predicted"/>
<name>A0ABW1SXB7_9ACTN</name>
<accession>A0ABW1SXB7</accession>
<sequence length="245" mass="26589">MVRRPESRHARPSGRAAVAAAYDRVQGELTAVRSQHWTDQLEMIRLTSLTRELTTQVAALQQELGTVREELNTARSTPPVVVEVPAGGWSSVAPPEAWAVSAPPGWAPARQPAWAPQPYAAPPEAWVQQAPAPAPQPSLREDLLLQEMAELRRLVTHQQTLLADLTVRLLDLLARFIPVAPPQQAHAAPAQPQPQPYPAPQAAAPQAAPAAAYAPPATLYQAPEDLVMDDETASRLRVIREAFGR</sequence>
<dbReference type="Proteomes" id="UP001596138">
    <property type="component" value="Unassembled WGS sequence"/>
</dbReference>
<reference evidence="4" key="1">
    <citation type="journal article" date="2019" name="Int. J. Syst. Evol. Microbiol.">
        <title>The Global Catalogue of Microorganisms (GCM) 10K type strain sequencing project: providing services to taxonomists for standard genome sequencing and annotation.</title>
        <authorList>
            <consortium name="The Broad Institute Genomics Platform"/>
            <consortium name="The Broad Institute Genome Sequencing Center for Infectious Disease"/>
            <person name="Wu L."/>
            <person name="Ma J."/>
        </authorList>
    </citation>
    <scope>NUCLEOTIDE SEQUENCE [LARGE SCALE GENOMIC DNA]</scope>
    <source>
        <strain evidence="4">CGMCC 4.7317</strain>
    </source>
</reference>
<evidence type="ECO:0000256" key="2">
    <source>
        <dbReference type="SAM" id="MobiDB-lite"/>
    </source>
</evidence>
<keyword evidence="4" id="KW-1185">Reference proteome</keyword>
<gene>
    <name evidence="3" type="ORF">ACFQGU_04125</name>
</gene>
<comment type="caution">
    <text evidence="3">The sequence shown here is derived from an EMBL/GenBank/DDBJ whole genome shotgun (WGS) entry which is preliminary data.</text>
</comment>
<protein>
    <submittedName>
        <fullName evidence="3">Uncharacterized protein</fullName>
    </submittedName>
</protein>
<feature type="region of interest" description="Disordered" evidence="2">
    <location>
        <begin position="184"/>
        <end position="212"/>
    </location>
</feature>
<dbReference type="EMBL" id="JBHSTI010000008">
    <property type="protein sequence ID" value="MFC6237051.1"/>
    <property type="molecule type" value="Genomic_DNA"/>
</dbReference>
<evidence type="ECO:0000256" key="1">
    <source>
        <dbReference type="SAM" id="Coils"/>
    </source>
</evidence>
<keyword evidence="1" id="KW-0175">Coiled coil</keyword>
<feature type="compositionally biased region" description="Low complexity" evidence="2">
    <location>
        <begin position="200"/>
        <end position="212"/>
    </location>
</feature>
<evidence type="ECO:0000313" key="4">
    <source>
        <dbReference type="Proteomes" id="UP001596138"/>
    </source>
</evidence>
<dbReference type="RefSeq" id="WP_386764096.1">
    <property type="nucleotide sequence ID" value="NZ_JBHSTI010000008.1"/>
</dbReference>
<feature type="coiled-coil region" evidence="1">
    <location>
        <begin position="50"/>
        <end position="77"/>
    </location>
</feature>
<evidence type="ECO:0000313" key="3">
    <source>
        <dbReference type="EMBL" id="MFC6237051.1"/>
    </source>
</evidence>
<organism evidence="3 4">
    <name type="scientific">Longivirga aurantiaca</name>
    <dbReference type="NCBI Taxonomy" id="1837743"/>
    <lineage>
        <taxon>Bacteria</taxon>
        <taxon>Bacillati</taxon>
        <taxon>Actinomycetota</taxon>
        <taxon>Actinomycetes</taxon>
        <taxon>Sporichthyales</taxon>
        <taxon>Sporichthyaceae</taxon>
        <taxon>Longivirga</taxon>
    </lineage>
</organism>